<dbReference type="AlphaFoldDB" id="A0AA86NLS1"/>
<evidence type="ECO:0000313" key="1">
    <source>
        <dbReference type="EMBL" id="CAI9914544.1"/>
    </source>
</evidence>
<accession>A0AA86NLS1</accession>
<organism evidence="2">
    <name type="scientific">Hexamita inflata</name>
    <dbReference type="NCBI Taxonomy" id="28002"/>
    <lineage>
        <taxon>Eukaryota</taxon>
        <taxon>Metamonada</taxon>
        <taxon>Diplomonadida</taxon>
        <taxon>Hexamitidae</taxon>
        <taxon>Hexamitinae</taxon>
        <taxon>Hexamita</taxon>
    </lineage>
</organism>
<dbReference type="EMBL" id="CATOUU010000217">
    <property type="protein sequence ID" value="CAI9921196.1"/>
    <property type="molecule type" value="Genomic_DNA"/>
</dbReference>
<reference evidence="3 5" key="2">
    <citation type="submission" date="2024-07" db="EMBL/GenBank/DDBJ databases">
        <authorList>
            <person name="Akdeniz Z."/>
        </authorList>
    </citation>
    <scope>NUCLEOTIDE SEQUENCE [LARGE SCALE GENOMIC DNA]</scope>
</reference>
<sequence>MLSNNSKTNNLPKILSQINLLQKPNLSRQASYITLGDLNELLNDESSQDSCLTNTFEVIDECTQLSIKLRTTVKFCNYLQEQVDYVEDQYKEAGQNLHRLSRNMQKLVEMM</sequence>
<comment type="caution">
    <text evidence="2">The sequence shown here is derived from an EMBL/GenBank/DDBJ whole genome shotgun (WGS) entry which is preliminary data.</text>
</comment>
<dbReference type="EMBL" id="CAXDID020000192">
    <property type="protein sequence ID" value="CAL6052401.1"/>
    <property type="molecule type" value="Genomic_DNA"/>
</dbReference>
<reference evidence="2" key="1">
    <citation type="submission" date="2023-06" db="EMBL/GenBank/DDBJ databases">
        <authorList>
            <person name="Kurt Z."/>
        </authorList>
    </citation>
    <scope>NUCLEOTIDE SEQUENCE</scope>
</reference>
<dbReference type="EMBL" id="CAXDID020000259">
    <property type="protein sequence ID" value="CAL6066258.1"/>
    <property type="molecule type" value="Genomic_DNA"/>
</dbReference>
<dbReference type="Proteomes" id="UP001642409">
    <property type="component" value="Unassembled WGS sequence"/>
</dbReference>
<keyword evidence="5" id="KW-1185">Reference proteome</keyword>
<evidence type="ECO:0000313" key="4">
    <source>
        <dbReference type="EMBL" id="CAL6066258.1"/>
    </source>
</evidence>
<evidence type="ECO:0000313" key="3">
    <source>
        <dbReference type="EMBL" id="CAL6052401.1"/>
    </source>
</evidence>
<evidence type="ECO:0000313" key="2">
    <source>
        <dbReference type="EMBL" id="CAI9921196.1"/>
    </source>
</evidence>
<dbReference type="EMBL" id="CATOUU010000052">
    <property type="protein sequence ID" value="CAI9914544.1"/>
    <property type="molecule type" value="Genomic_DNA"/>
</dbReference>
<protein>
    <submittedName>
        <fullName evidence="3">Hypothetical_protein</fullName>
    </submittedName>
</protein>
<proteinExistence type="predicted"/>
<gene>
    <name evidence="1" type="ORF">HINF_LOCUS2189</name>
    <name evidence="3" type="ORF">HINF_LOCUS44831</name>
    <name evidence="4" type="ORF">HINF_LOCUS52235</name>
    <name evidence="2" type="ORF">HINF_LOCUS8841</name>
</gene>
<evidence type="ECO:0000313" key="5">
    <source>
        <dbReference type="Proteomes" id="UP001642409"/>
    </source>
</evidence>
<name>A0AA86NLS1_9EUKA</name>